<organism evidence="2 3">
    <name type="scientific">Halobacillus dabanensis</name>
    <dbReference type="NCBI Taxonomy" id="240302"/>
    <lineage>
        <taxon>Bacteria</taxon>
        <taxon>Bacillati</taxon>
        <taxon>Bacillota</taxon>
        <taxon>Bacilli</taxon>
        <taxon>Bacillales</taxon>
        <taxon>Bacillaceae</taxon>
        <taxon>Halobacillus</taxon>
    </lineage>
</organism>
<protein>
    <submittedName>
        <fullName evidence="2">Uncharacterized protein</fullName>
    </submittedName>
</protein>
<dbReference type="Proteomes" id="UP000183557">
    <property type="component" value="Unassembled WGS sequence"/>
</dbReference>
<keyword evidence="1" id="KW-0472">Membrane</keyword>
<gene>
    <name evidence="2" type="ORF">SAMN04487936_105123</name>
</gene>
<sequence>MNGKIVAIMHAGAVFGYLLFVSIIMVILQQQVKMTQNFYFYIFFGQFAFVPVGFLLGSNKFIQFWKQKGKVRWKKNHGLIIFLSLYFLTFPYLIPFDTVLPYSLITNPSITPVVQVILGYYLVSSFYKE</sequence>
<reference evidence="3" key="1">
    <citation type="submission" date="2016-10" db="EMBL/GenBank/DDBJ databases">
        <authorList>
            <person name="Varghese N."/>
            <person name="Submissions S."/>
        </authorList>
    </citation>
    <scope>NUCLEOTIDE SEQUENCE [LARGE SCALE GENOMIC DNA]</scope>
    <source>
        <strain evidence="3">CGMCC 1.3704</strain>
    </source>
</reference>
<evidence type="ECO:0000313" key="2">
    <source>
        <dbReference type="EMBL" id="SFJ89981.1"/>
    </source>
</evidence>
<name>A0A1I3V7A9_HALDA</name>
<feature type="transmembrane region" description="Helical" evidence="1">
    <location>
        <begin position="12"/>
        <end position="32"/>
    </location>
</feature>
<keyword evidence="1" id="KW-0812">Transmembrane</keyword>
<dbReference type="AlphaFoldDB" id="A0A1I3V7A9"/>
<proteinExistence type="predicted"/>
<feature type="transmembrane region" description="Helical" evidence="1">
    <location>
        <begin position="100"/>
        <end position="123"/>
    </location>
</feature>
<feature type="transmembrane region" description="Helical" evidence="1">
    <location>
        <begin position="78"/>
        <end position="94"/>
    </location>
</feature>
<accession>A0A1I3V7A9</accession>
<evidence type="ECO:0000256" key="1">
    <source>
        <dbReference type="SAM" id="Phobius"/>
    </source>
</evidence>
<keyword evidence="3" id="KW-1185">Reference proteome</keyword>
<keyword evidence="1" id="KW-1133">Transmembrane helix</keyword>
<evidence type="ECO:0000313" key="3">
    <source>
        <dbReference type="Proteomes" id="UP000183557"/>
    </source>
</evidence>
<dbReference type="OrthoDB" id="2968239at2"/>
<dbReference type="EMBL" id="FOSB01000005">
    <property type="protein sequence ID" value="SFJ89981.1"/>
    <property type="molecule type" value="Genomic_DNA"/>
</dbReference>
<feature type="transmembrane region" description="Helical" evidence="1">
    <location>
        <begin position="38"/>
        <end position="57"/>
    </location>
</feature>
<dbReference type="RefSeq" id="WP_075036426.1">
    <property type="nucleotide sequence ID" value="NZ_FOSB01000005.1"/>
</dbReference>